<comment type="subcellular location">
    <subcellularLocation>
        <location evidence="1">Membrane</location>
        <topology evidence="1">Multi-pass membrane protein</topology>
    </subcellularLocation>
</comment>
<evidence type="ECO:0000256" key="5">
    <source>
        <dbReference type="ARBA" id="ARBA00023053"/>
    </source>
</evidence>
<protein>
    <submittedName>
        <fullName evidence="11">Uncharacterized protein</fullName>
    </submittedName>
</protein>
<organism evidence="11 12">
    <name type="scientific">Neovison vison</name>
    <name type="common">American mink</name>
    <name type="synonym">Mustela vison</name>
    <dbReference type="NCBI Taxonomy" id="452646"/>
    <lineage>
        <taxon>Eukaryota</taxon>
        <taxon>Metazoa</taxon>
        <taxon>Chordata</taxon>
        <taxon>Craniata</taxon>
        <taxon>Vertebrata</taxon>
        <taxon>Euteleostomi</taxon>
        <taxon>Mammalia</taxon>
        <taxon>Eutheria</taxon>
        <taxon>Laurasiatheria</taxon>
        <taxon>Carnivora</taxon>
        <taxon>Caniformia</taxon>
        <taxon>Musteloidea</taxon>
        <taxon>Mustelidae</taxon>
        <taxon>Mustelinae</taxon>
        <taxon>Neogale</taxon>
    </lineage>
</organism>
<reference evidence="11" key="1">
    <citation type="submission" date="2025-08" db="UniProtKB">
        <authorList>
            <consortium name="Ensembl"/>
        </authorList>
    </citation>
    <scope>IDENTIFICATION</scope>
</reference>
<dbReference type="Pfam" id="PF00474">
    <property type="entry name" value="SSF"/>
    <property type="match status" value="1"/>
</dbReference>
<dbReference type="InterPro" id="IPR001734">
    <property type="entry name" value="Na/solute_symporter"/>
</dbReference>
<keyword evidence="8" id="KW-0813">Transport</keyword>
<sequence>ALLPWQNWSTLGSGVSSALDILVMVLYFLLVLGIGLWVRRGPEGRAEPWTPGASLFASNIGSGHFLGLAGIVATSGIATGAPFLLCVLGWVFSPTYIKAEVTTVPEYLRKRFGGFQIQLLLDILYLLLYIFNKISVEICTGAMFMRLVWGLDIYLATIVLLTVIGIYAITDEVTITMHIFILTPKLSSYSGVVVGIQAGSLQLFHHDALLLLLSPFYR</sequence>
<keyword evidence="7 10" id="KW-0472">Membrane</keyword>
<evidence type="ECO:0000256" key="2">
    <source>
        <dbReference type="ARBA" id="ARBA00006434"/>
    </source>
</evidence>
<keyword evidence="5" id="KW-0915">Sodium</keyword>
<evidence type="ECO:0000256" key="3">
    <source>
        <dbReference type="ARBA" id="ARBA00022692"/>
    </source>
</evidence>
<name>A0A8C7BUY6_NEOVI</name>
<dbReference type="Gene3D" id="1.20.1730.10">
    <property type="entry name" value="Sodium/glucose cotransporter"/>
    <property type="match status" value="1"/>
</dbReference>
<accession>A0A8C7BUY6</accession>
<reference evidence="11" key="2">
    <citation type="submission" date="2025-09" db="UniProtKB">
        <authorList>
            <consortium name="Ensembl"/>
        </authorList>
    </citation>
    <scope>IDENTIFICATION</scope>
</reference>
<evidence type="ECO:0000313" key="12">
    <source>
        <dbReference type="Proteomes" id="UP000694425"/>
    </source>
</evidence>
<feature type="transmembrane region" description="Helical" evidence="10">
    <location>
        <begin position="143"/>
        <end position="169"/>
    </location>
</feature>
<dbReference type="GeneTree" id="ENSGT00940000163531"/>
<dbReference type="Ensembl" id="ENSNVIT00000031022.1">
    <property type="protein sequence ID" value="ENSNVIP00000026740.1"/>
    <property type="gene ID" value="ENSNVIG00000020692.1"/>
</dbReference>
<keyword evidence="12" id="KW-1185">Reference proteome</keyword>
<keyword evidence="6" id="KW-0406">Ion transport</keyword>
<evidence type="ECO:0000256" key="1">
    <source>
        <dbReference type="ARBA" id="ARBA00004141"/>
    </source>
</evidence>
<dbReference type="InterPro" id="IPR038377">
    <property type="entry name" value="Na/Glc_symporter_sf"/>
</dbReference>
<evidence type="ECO:0000256" key="7">
    <source>
        <dbReference type="ARBA" id="ARBA00023136"/>
    </source>
</evidence>
<evidence type="ECO:0000313" key="11">
    <source>
        <dbReference type="Ensembl" id="ENSNVIP00000026740.1"/>
    </source>
</evidence>
<evidence type="ECO:0000256" key="4">
    <source>
        <dbReference type="ARBA" id="ARBA00022989"/>
    </source>
</evidence>
<keyword evidence="3 10" id="KW-0812">Transmembrane</keyword>
<dbReference type="PANTHER" id="PTHR11819">
    <property type="entry name" value="SOLUTE CARRIER FAMILY 5"/>
    <property type="match status" value="1"/>
</dbReference>
<evidence type="ECO:0000256" key="9">
    <source>
        <dbReference type="RuleBase" id="RU362091"/>
    </source>
</evidence>
<dbReference type="GO" id="GO:0005886">
    <property type="term" value="C:plasma membrane"/>
    <property type="evidence" value="ECO:0007669"/>
    <property type="project" value="TreeGrafter"/>
</dbReference>
<dbReference type="AlphaFoldDB" id="A0A8C7BUY6"/>
<dbReference type="PANTHER" id="PTHR11819:SF110">
    <property type="entry name" value="GENE 5134-RELATED"/>
    <property type="match status" value="1"/>
</dbReference>
<dbReference type="GO" id="GO:0005412">
    <property type="term" value="F:D-glucose:sodium symporter activity"/>
    <property type="evidence" value="ECO:0007669"/>
    <property type="project" value="TreeGrafter"/>
</dbReference>
<dbReference type="Proteomes" id="UP000694425">
    <property type="component" value="Unplaced"/>
</dbReference>
<proteinExistence type="inferred from homology"/>
<dbReference type="PROSITE" id="PS50283">
    <property type="entry name" value="NA_SOLUT_SYMP_3"/>
    <property type="match status" value="1"/>
</dbReference>
<feature type="transmembrane region" description="Helical" evidence="10">
    <location>
        <begin position="15"/>
        <end position="38"/>
    </location>
</feature>
<keyword evidence="8" id="KW-0739">Sodium transport</keyword>
<feature type="transmembrane region" description="Helical" evidence="10">
    <location>
        <begin position="65"/>
        <end position="92"/>
    </location>
</feature>
<keyword evidence="4 10" id="KW-1133">Transmembrane helix</keyword>
<comment type="similarity">
    <text evidence="2 9">Belongs to the sodium:solute symporter (SSF) (TC 2.A.21) family.</text>
</comment>
<evidence type="ECO:0000256" key="6">
    <source>
        <dbReference type="ARBA" id="ARBA00023065"/>
    </source>
</evidence>
<evidence type="ECO:0000256" key="10">
    <source>
        <dbReference type="SAM" id="Phobius"/>
    </source>
</evidence>
<evidence type="ECO:0000256" key="8">
    <source>
        <dbReference type="ARBA" id="ARBA00023201"/>
    </source>
</evidence>
<feature type="transmembrane region" description="Helical" evidence="10">
    <location>
        <begin position="112"/>
        <end position="131"/>
    </location>
</feature>